<proteinExistence type="predicted"/>
<keyword evidence="1" id="KW-0472">Membrane</keyword>
<keyword evidence="4" id="KW-1185">Reference proteome</keyword>
<feature type="transmembrane region" description="Helical" evidence="1">
    <location>
        <begin position="142"/>
        <end position="159"/>
    </location>
</feature>
<dbReference type="EMBL" id="SJST01000002">
    <property type="protein sequence ID" value="TCD15024.1"/>
    <property type="molecule type" value="Genomic_DNA"/>
</dbReference>
<evidence type="ECO:0000313" key="3">
    <source>
        <dbReference type="EMBL" id="TCD15024.1"/>
    </source>
</evidence>
<feature type="transmembrane region" description="Helical" evidence="1">
    <location>
        <begin position="105"/>
        <end position="122"/>
    </location>
</feature>
<protein>
    <submittedName>
        <fullName evidence="3">Cobalt transporter</fullName>
    </submittedName>
</protein>
<keyword evidence="2" id="KW-0732">Signal</keyword>
<comment type="caution">
    <text evidence="3">The sequence shown here is derived from an EMBL/GenBank/DDBJ whole genome shotgun (WGS) entry which is preliminary data.</text>
</comment>
<dbReference type="OrthoDB" id="9813640at2"/>
<dbReference type="Proteomes" id="UP000291301">
    <property type="component" value="Unassembled WGS sequence"/>
</dbReference>
<sequence length="236" mass="24818">MMIRVLLAAILAGLLAGAFATVAQSARVIPLILEAETYENAGVPDHGHEPATVAHDHEDEAWAPEDGLQRTFFTLLSNLVVGASFALLLTAAIMLLNQPISMRSGLLWGAGGFGAFVLAPNFGLPPELPGMPAGDLLERQIWWTATVAMTAGGLLMLALKRRLPWMLAGVALIVLPHIYGAPQAVSHDSDVPANLAAQFATASVVTSALFWLVLGGLLGAFLARAVKQEDFAGNHA</sequence>
<organism evidence="3 4">
    <name type="scientific">Oricola cellulosilytica</name>
    <dbReference type="NCBI Taxonomy" id="1429082"/>
    <lineage>
        <taxon>Bacteria</taxon>
        <taxon>Pseudomonadati</taxon>
        <taxon>Pseudomonadota</taxon>
        <taxon>Alphaproteobacteria</taxon>
        <taxon>Hyphomicrobiales</taxon>
        <taxon>Ahrensiaceae</taxon>
        <taxon>Oricola</taxon>
    </lineage>
</organism>
<feature type="transmembrane region" description="Helical" evidence="1">
    <location>
        <begin position="166"/>
        <end position="185"/>
    </location>
</feature>
<dbReference type="NCBIfam" id="TIGR02458">
    <property type="entry name" value="CbtA"/>
    <property type="match status" value="1"/>
</dbReference>
<keyword evidence="1" id="KW-0812">Transmembrane</keyword>
<evidence type="ECO:0000256" key="2">
    <source>
        <dbReference type="SAM" id="SignalP"/>
    </source>
</evidence>
<evidence type="ECO:0000256" key="1">
    <source>
        <dbReference type="SAM" id="Phobius"/>
    </source>
</evidence>
<feature type="signal peptide" evidence="2">
    <location>
        <begin position="1"/>
        <end position="20"/>
    </location>
</feature>
<feature type="transmembrane region" description="Helical" evidence="1">
    <location>
        <begin position="197"/>
        <end position="223"/>
    </location>
</feature>
<evidence type="ECO:0000313" key="4">
    <source>
        <dbReference type="Proteomes" id="UP000291301"/>
    </source>
</evidence>
<feature type="chain" id="PRO_5020255789" evidence="2">
    <location>
        <begin position="21"/>
        <end position="236"/>
    </location>
</feature>
<dbReference type="Pfam" id="PF09490">
    <property type="entry name" value="CbtA"/>
    <property type="match status" value="1"/>
</dbReference>
<dbReference type="AlphaFoldDB" id="A0A4R0PHG3"/>
<gene>
    <name evidence="3" type="ORF">E0D97_05605</name>
</gene>
<keyword evidence="1" id="KW-1133">Transmembrane helix</keyword>
<dbReference type="RefSeq" id="WP_131566482.1">
    <property type="nucleotide sequence ID" value="NZ_JAINFK010000003.1"/>
</dbReference>
<reference evidence="3 4" key="1">
    <citation type="journal article" date="2015" name="Antonie Van Leeuwenhoek">
        <title>Oricola cellulosilytica gen. nov., sp. nov., a cellulose-degrading bacterium of the family Phyllobacteriaceae isolated from surface seashore water, and emended descriptions of Mesorhizobium loti and Phyllobacterium myrsinacearum.</title>
        <authorList>
            <person name="Hameed A."/>
            <person name="Shahina M."/>
            <person name="Lai W.A."/>
            <person name="Lin S.Y."/>
            <person name="Young L.S."/>
            <person name="Liu Y.C."/>
            <person name="Hsu Y.H."/>
            <person name="Young C.C."/>
        </authorList>
    </citation>
    <scope>NUCLEOTIDE SEQUENCE [LARGE SCALE GENOMIC DNA]</scope>
    <source>
        <strain evidence="3 4">KCTC 52183</strain>
    </source>
</reference>
<accession>A0A4R0PHG3</accession>
<feature type="transmembrane region" description="Helical" evidence="1">
    <location>
        <begin position="72"/>
        <end position="96"/>
    </location>
</feature>
<dbReference type="InterPro" id="IPR012666">
    <property type="entry name" value="CbtA_put"/>
</dbReference>
<name>A0A4R0PHG3_9HYPH</name>